<dbReference type="InterPro" id="IPR003423">
    <property type="entry name" value="OMP_efflux"/>
</dbReference>
<dbReference type="InParanoid" id="A0A263HDF5"/>
<keyword evidence="5" id="KW-1185">Reference proteome</keyword>
<dbReference type="SUPFAM" id="SSF56954">
    <property type="entry name" value="Outer membrane efflux proteins (OEP)"/>
    <property type="match status" value="1"/>
</dbReference>
<dbReference type="OrthoDB" id="9770517at2"/>
<dbReference type="AlphaFoldDB" id="A0A263HDF5"/>
<dbReference type="NCBIfam" id="NF047721">
    <property type="entry name" value="ToxDrgExpTdeA"/>
    <property type="match status" value="1"/>
</dbReference>
<keyword evidence="2" id="KW-0812">Transmembrane</keyword>
<reference evidence="3 5" key="1">
    <citation type="submission" date="2017-07" db="EMBL/GenBank/DDBJ databases">
        <title>Virulence factors identified in Actinobacillus seminis.</title>
        <authorList>
            <person name="Negrete-Abascal E."/>
            <person name="Vaca-Pacheco S."/>
            <person name="Montes-Garcia F."/>
            <person name="Leyto-Gil A.M."/>
            <person name="Fragoso-Garcia E."/>
            <person name="Carvente-Garcia R."/>
            <person name="Perez-Agueros S."/>
            <person name="Castelan-Sanchez H.G."/>
            <person name="Garcia-Molina A."/>
            <person name="Villamar T.E."/>
            <person name="Vazquez-Cruz C."/>
        </authorList>
    </citation>
    <scope>NUCLEOTIDE SEQUENCE [LARGE SCALE GENOMIC DNA]</scope>
    <source>
        <strain evidence="3 5">ATCC 15768</strain>
    </source>
</reference>
<keyword evidence="2" id="KW-0472">Membrane</keyword>
<dbReference type="Proteomes" id="UP000215738">
    <property type="component" value="Unassembled WGS sequence"/>
</dbReference>
<dbReference type="PANTHER" id="PTHR30203:SF32">
    <property type="entry name" value="CATION EFFLUX SYSTEM PROTEIN CUSC"/>
    <property type="match status" value="1"/>
</dbReference>
<dbReference type="RefSeq" id="WP_094946412.1">
    <property type="nucleotide sequence ID" value="NZ_NLFK01000005.1"/>
</dbReference>
<dbReference type="Proteomes" id="UP000254507">
    <property type="component" value="Unassembled WGS sequence"/>
</dbReference>
<dbReference type="GO" id="GO:0016020">
    <property type="term" value="C:membrane"/>
    <property type="evidence" value="ECO:0007669"/>
    <property type="project" value="InterPro"/>
</dbReference>
<keyword evidence="2 4" id="KW-0449">Lipoprotein</keyword>
<keyword evidence="2" id="KW-0732">Signal</keyword>
<evidence type="ECO:0000313" key="4">
    <source>
        <dbReference type="EMBL" id="SUU36393.1"/>
    </source>
</evidence>
<name>A0A263HDF5_9PAST</name>
<evidence type="ECO:0000256" key="2">
    <source>
        <dbReference type="RuleBase" id="RU362097"/>
    </source>
</evidence>
<accession>A0A263HDF5</accession>
<dbReference type="Gene3D" id="2.20.200.10">
    <property type="entry name" value="Outer membrane efflux proteins (OEP)"/>
    <property type="match status" value="1"/>
</dbReference>
<dbReference type="EMBL" id="UFSB01000001">
    <property type="protein sequence ID" value="SUU36393.1"/>
    <property type="molecule type" value="Genomic_DNA"/>
</dbReference>
<protein>
    <submittedName>
        <fullName evidence="4">RND efflux system outer membrane lipoprotein</fullName>
    </submittedName>
</protein>
<evidence type="ECO:0000256" key="1">
    <source>
        <dbReference type="ARBA" id="ARBA00007613"/>
    </source>
</evidence>
<dbReference type="PANTHER" id="PTHR30203">
    <property type="entry name" value="OUTER MEMBRANE CATION EFFLUX PROTEIN"/>
    <property type="match status" value="1"/>
</dbReference>
<evidence type="ECO:0000313" key="3">
    <source>
        <dbReference type="EMBL" id="OZN24959.1"/>
    </source>
</evidence>
<reference evidence="4 6" key="2">
    <citation type="submission" date="2018-06" db="EMBL/GenBank/DDBJ databases">
        <authorList>
            <consortium name="Pathogen Informatics"/>
            <person name="Doyle S."/>
        </authorList>
    </citation>
    <scope>NUCLEOTIDE SEQUENCE [LARGE SCALE GENOMIC DNA]</scope>
    <source>
        <strain evidence="4 6">NCTC10851</strain>
    </source>
</reference>
<dbReference type="Pfam" id="PF02321">
    <property type="entry name" value="OEP"/>
    <property type="match status" value="2"/>
</dbReference>
<sequence>MLKLSKLTLSVMFSTALIGCANLDDSYNNAQADFQQYQDLTQQYHIQENWWTLYRDPQLNRLVEQALASNKDLAKAAISVNMALYQANLVGADLVPNFSGSTSSSARKNITDGGKSTLSHTGALEVSYTVDLWRRLADTASAAEWFHAATQQDMETARISLINAVVTTYYQLAYLNDAIDVTNQTINYYSQINRIMQNKLSQGVADSASTDQAQQAVLTARNTLINYKTMKKNTESALRNLLNLKPSDALNVKYPHILNVKNTGVNLNVPLSTIANRPDLKASQYRLNSAFKDAKAMQKSWFPSITLGGSLSSSGTHVNNAFETGFAAGTVTISLPFLSWNKVKWNVKLSEAKYEQALVNFEQSITTALNDVDKNYYAYTQSRENLSNLQQTYIYNQRITQYYKNRYDAGLSELKDWLTAANTEKNSQLSILNAKYSVIQNENAVYSAMGGYYSGR</sequence>
<dbReference type="GO" id="GO:0015562">
    <property type="term" value="F:efflux transmembrane transporter activity"/>
    <property type="evidence" value="ECO:0007669"/>
    <property type="project" value="InterPro"/>
</dbReference>
<dbReference type="FunCoup" id="A0A263HDF5">
    <property type="interactions" value="170"/>
</dbReference>
<feature type="chain" id="PRO_5036529685" evidence="2">
    <location>
        <begin position="22"/>
        <end position="456"/>
    </location>
</feature>
<feature type="signal peptide" evidence="2">
    <location>
        <begin position="1"/>
        <end position="21"/>
    </location>
</feature>
<evidence type="ECO:0000313" key="6">
    <source>
        <dbReference type="Proteomes" id="UP000254507"/>
    </source>
</evidence>
<dbReference type="Gene3D" id="1.20.1600.10">
    <property type="entry name" value="Outer membrane efflux proteins (OEP)"/>
    <property type="match status" value="1"/>
</dbReference>
<dbReference type="NCBIfam" id="TIGR01845">
    <property type="entry name" value="outer_NodT"/>
    <property type="match status" value="1"/>
</dbReference>
<dbReference type="EMBL" id="NLFK01000005">
    <property type="protein sequence ID" value="OZN24959.1"/>
    <property type="molecule type" value="Genomic_DNA"/>
</dbReference>
<dbReference type="InterPro" id="IPR010131">
    <property type="entry name" value="MdtP/NodT-like"/>
</dbReference>
<evidence type="ECO:0000313" key="5">
    <source>
        <dbReference type="Proteomes" id="UP000215738"/>
    </source>
</evidence>
<proteinExistence type="inferred from homology"/>
<comment type="similarity">
    <text evidence="1 2">Belongs to the outer membrane factor (OMF) (TC 1.B.17) family.</text>
</comment>
<gene>
    <name evidence="4" type="primary">cusC</name>
    <name evidence="3" type="ORF">CFY87_06430</name>
    <name evidence="4" type="ORF">NCTC10851_01208</name>
</gene>
<organism evidence="4 6">
    <name type="scientific">Actinobacillus seminis</name>
    <dbReference type="NCBI Taxonomy" id="722"/>
    <lineage>
        <taxon>Bacteria</taxon>
        <taxon>Pseudomonadati</taxon>
        <taxon>Pseudomonadota</taxon>
        <taxon>Gammaproteobacteria</taxon>
        <taxon>Pasteurellales</taxon>
        <taxon>Pasteurellaceae</taxon>
        <taxon>Actinobacillus</taxon>
    </lineage>
</organism>
<dbReference type="PROSITE" id="PS51257">
    <property type="entry name" value="PROKAR_LIPOPROTEIN"/>
    <property type="match status" value="1"/>
</dbReference>